<accession>A0A1G8EDJ5</accession>
<dbReference type="InterPro" id="IPR026893">
    <property type="entry name" value="Tyr/Ser_Pase_IphP-type"/>
</dbReference>
<proteinExistence type="predicted"/>
<dbReference type="Gene3D" id="3.90.190.10">
    <property type="entry name" value="Protein tyrosine phosphatase superfamily"/>
    <property type="match status" value="1"/>
</dbReference>
<dbReference type="Proteomes" id="UP000198822">
    <property type="component" value="Chromosome I"/>
</dbReference>
<dbReference type="STRING" id="399736.SAMN04489720_1993"/>
<evidence type="ECO:0000259" key="1">
    <source>
        <dbReference type="PROSITE" id="PS50056"/>
    </source>
</evidence>
<evidence type="ECO:0000313" key="3">
    <source>
        <dbReference type="Proteomes" id="UP000198822"/>
    </source>
</evidence>
<reference evidence="3" key="1">
    <citation type="submission" date="2016-10" db="EMBL/GenBank/DDBJ databases">
        <authorList>
            <person name="Varghese N."/>
            <person name="Submissions S."/>
        </authorList>
    </citation>
    <scope>NUCLEOTIDE SEQUENCE [LARGE SCALE GENOMIC DNA]</scope>
    <source>
        <strain evidence="3">DSM 22002</strain>
    </source>
</reference>
<dbReference type="InterPro" id="IPR000387">
    <property type="entry name" value="Tyr_Pase_dom"/>
</dbReference>
<dbReference type="GO" id="GO:0004721">
    <property type="term" value="F:phosphoprotein phosphatase activity"/>
    <property type="evidence" value="ECO:0007669"/>
    <property type="project" value="InterPro"/>
</dbReference>
<dbReference type="AlphaFoldDB" id="A0A1G8EDJ5"/>
<feature type="domain" description="Tyrosine specific protein phosphatases" evidence="1">
    <location>
        <begin position="116"/>
        <end position="166"/>
    </location>
</feature>
<dbReference type="PROSITE" id="PS50056">
    <property type="entry name" value="TYR_PHOSPHATASE_2"/>
    <property type="match status" value="1"/>
</dbReference>
<sequence>MRDLDWDGLRNVRDLGGLPTSLSPTGATFPRRVARGPRRELLTTAGWDAAAAWGVRAIVDLRSADEVGRRESDPDATVPEAVVVTLAPTEDQAHPEFRAVCMPILDSPEYWRHNVRILPGLLRATLEAIAASEPGVLVHCAAGRDRTGMVSAILLAHAGVAPADVLADYAASVRAMAGTAAHGGPTHDRQARWTPAETDAFLADVAPHVLAFAVDVEAVLDELAVAASTRDRLRALLTDPAGAEI</sequence>
<keyword evidence="3" id="KW-1185">Reference proteome</keyword>
<dbReference type="PROSITE" id="PS00383">
    <property type="entry name" value="TYR_PHOSPHATASE_1"/>
    <property type="match status" value="1"/>
</dbReference>
<protein>
    <submittedName>
        <fullName evidence="2">Protein tyrosine/serine phosphatase</fullName>
    </submittedName>
</protein>
<gene>
    <name evidence="2" type="ORF">SAMN04489720_1993</name>
</gene>
<dbReference type="SUPFAM" id="SSF52799">
    <property type="entry name" value="(Phosphotyrosine protein) phosphatases II"/>
    <property type="match status" value="1"/>
</dbReference>
<evidence type="ECO:0000313" key="2">
    <source>
        <dbReference type="EMBL" id="SDH67973.1"/>
    </source>
</evidence>
<organism evidence="2 3">
    <name type="scientific">Agrococcus jejuensis</name>
    <dbReference type="NCBI Taxonomy" id="399736"/>
    <lineage>
        <taxon>Bacteria</taxon>
        <taxon>Bacillati</taxon>
        <taxon>Actinomycetota</taxon>
        <taxon>Actinomycetes</taxon>
        <taxon>Micrococcales</taxon>
        <taxon>Microbacteriaceae</taxon>
        <taxon>Agrococcus</taxon>
    </lineage>
</organism>
<dbReference type="RefSeq" id="WP_092504645.1">
    <property type="nucleotide sequence ID" value="NZ_LT629695.1"/>
</dbReference>
<name>A0A1G8EDJ5_9MICO</name>
<dbReference type="InterPro" id="IPR016130">
    <property type="entry name" value="Tyr_Pase_AS"/>
</dbReference>
<dbReference type="InterPro" id="IPR029021">
    <property type="entry name" value="Prot-tyrosine_phosphatase-like"/>
</dbReference>
<dbReference type="EMBL" id="LT629695">
    <property type="protein sequence ID" value="SDH67973.1"/>
    <property type="molecule type" value="Genomic_DNA"/>
</dbReference>
<dbReference type="OrthoDB" id="1188001at2"/>
<dbReference type="Pfam" id="PF13350">
    <property type="entry name" value="Y_phosphatase3"/>
    <property type="match status" value="1"/>
</dbReference>